<comment type="similarity">
    <text evidence="1 6">Belongs to the NusB family.</text>
</comment>
<keyword evidence="5 6" id="KW-0804">Transcription</keyword>
<keyword evidence="3 6" id="KW-0694">RNA-binding</keyword>
<keyword evidence="2 6" id="KW-0889">Transcription antitermination</keyword>
<dbReference type="NCBIfam" id="NF001223">
    <property type="entry name" value="PRK00202.1-1"/>
    <property type="match status" value="1"/>
</dbReference>
<comment type="caution">
    <text evidence="8">The sequence shown here is derived from an EMBL/GenBank/DDBJ whole genome shotgun (WGS) entry which is preliminary data.</text>
</comment>
<dbReference type="RefSeq" id="WP_125585567.1">
    <property type="nucleotide sequence ID" value="NZ_JBHTMO010000026.1"/>
</dbReference>
<dbReference type="InterPro" id="IPR035926">
    <property type="entry name" value="NusB-like_sf"/>
</dbReference>
<evidence type="ECO:0000256" key="1">
    <source>
        <dbReference type="ARBA" id="ARBA00005952"/>
    </source>
</evidence>
<dbReference type="Gene3D" id="1.10.940.10">
    <property type="entry name" value="NusB-like"/>
    <property type="match status" value="1"/>
</dbReference>
<reference evidence="9" key="1">
    <citation type="journal article" date="2019" name="Int. J. Syst. Evol. Microbiol.">
        <title>The Global Catalogue of Microorganisms (GCM) 10K type strain sequencing project: providing services to taxonomists for standard genome sequencing and annotation.</title>
        <authorList>
            <consortium name="The Broad Institute Genomics Platform"/>
            <consortium name="The Broad Institute Genome Sequencing Center for Infectious Disease"/>
            <person name="Wu L."/>
            <person name="Ma J."/>
        </authorList>
    </citation>
    <scope>NUCLEOTIDE SEQUENCE [LARGE SCALE GENOMIC DNA]</scope>
    <source>
        <strain evidence="9">CCM 8911</strain>
    </source>
</reference>
<evidence type="ECO:0000256" key="2">
    <source>
        <dbReference type="ARBA" id="ARBA00022814"/>
    </source>
</evidence>
<dbReference type="NCBIfam" id="TIGR01951">
    <property type="entry name" value="nusB"/>
    <property type="match status" value="1"/>
</dbReference>
<comment type="function">
    <text evidence="6">Involved in transcription antitermination. Required for transcription of ribosomal RNA (rRNA) genes. Binds specifically to the boxA antiterminator sequence of the ribosomal RNA (rrn) operons.</text>
</comment>
<dbReference type="InterPro" id="IPR011605">
    <property type="entry name" value="NusB_fam"/>
</dbReference>
<evidence type="ECO:0000256" key="5">
    <source>
        <dbReference type="ARBA" id="ARBA00023163"/>
    </source>
</evidence>
<dbReference type="Proteomes" id="UP001597249">
    <property type="component" value="Unassembled WGS sequence"/>
</dbReference>
<evidence type="ECO:0000313" key="9">
    <source>
        <dbReference type="Proteomes" id="UP001597249"/>
    </source>
</evidence>
<accession>A0ABW4B9P2</accession>
<dbReference type="EMBL" id="JBHTMO010000026">
    <property type="protein sequence ID" value="MFD1393619.1"/>
    <property type="molecule type" value="Genomic_DNA"/>
</dbReference>
<dbReference type="PANTHER" id="PTHR11078">
    <property type="entry name" value="N UTILIZATION SUBSTANCE PROTEIN B-RELATED"/>
    <property type="match status" value="1"/>
</dbReference>
<evidence type="ECO:0000256" key="4">
    <source>
        <dbReference type="ARBA" id="ARBA00023015"/>
    </source>
</evidence>
<evidence type="ECO:0000256" key="3">
    <source>
        <dbReference type="ARBA" id="ARBA00022884"/>
    </source>
</evidence>
<dbReference type="SUPFAM" id="SSF48013">
    <property type="entry name" value="NusB-like"/>
    <property type="match status" value="1"/>
</dbReference>
<dbReference type="HAMAP" id="MF_00073">
    <property type="entry name" value="NusB"/>
    <property type="match status" value="1"/>
</dbReference>
<dbReference type="Pfam" id="PF01029">
    <property type="entry name" value="NusB"/>
    <property type="match status" value="1"/>
</dbReference>
<name>A0ABW4B9P2_9LACO</name>
<sequence>MLDRHDTRAAAFKALFALASNPDADRADVYEEALPKGEEAPVYLTTLVDGVLANQGALDAQITEKLKKGWTLQRLSKPDLILLRLGLFEIQHVADVPDKVAVNEALELAKTYSSDADAKFINGILGHFVQA</sequence>
<dbReference type="PANTHER" id="PTHR11078:SF3">
    <property type="entry name" value="ANTITERMINATION NUSB DOMAIN-CONTAINING PROTEIN"/>
    <property type="match status" value="1"/>
</dbReference>
<protein>
    <recommendedName>
        <fullName evidence="6">Transcription antitermination protein NusB</fullName>
    </recommendedName>
    <alternativeName>
        <fullName evidence="6">Antitermination factor NusB</fullName>
    </alternativeName>
</protein>
<dbReference type="InterPro" id="IPR006027">
    <property type="entry name" value="NusB_RsmB_TIM44"/>
</dbReference>
<evidence type="ECO:0000313" key="8">
    <source>
        <dbReference type="EMBL" id="MFD1393619.1"/>
    </source>
</evidence>
<organism evidence="8 9">
    <name type="scientific">Lacticaseibacillus jixianensis</name>
    <dbReference type="NCBI Taxonomy" id="2486012"/>
    <lineage>
        <taxon>Bacteria</taxon>
        <taxon>Bacillati</taxon>
        <taxon>Bacillota</taxon>
        <taxon>Bacilli</taxon>
        <taxon>Lactobacillales</taxon>
        <taxon>Lactobacillaceae</taxon>
        <taxon>Lacticaseibacillus</taxon>
    </lineage>
</organism>
<keyword evidence="4 6" id="KW-0805">Transcription regulation</keyword>
<feature type="domain" description="NusB/RsmB/TIM44" evidence="7">
    <location>
        <begin position="6"/>
        <end position="129"/>
    </location>
</feature>
<proteinExistence type="inferred from homology"/>
<evidence type="ECO:0000256" key="6">
    <source>
        <dbReference type="HAMAP-Rule" id="MF_00073"/>
    </source>
</evidence>
<keyword evidence="9" id="KW-1185">Reference proteome</keyword>
<gene>
    <name evidence="6 8" type="primary">nusB</name>
    <name evidence="8" type="ORF">ACFQ3L_08590</name>
</gene>
<evidence type="ECO:0000259" key="7">
    <source>
        <dbReference type="Pfam" id="PF01029"/>
    </source>
</evidence>